<accession>A0A1C1A7J0</accession>
<evidence type="ECO:0000259" key="1">
    <source>
        <dbReference type="Pfam" id="PF00561"/>
    </source>
</evidence>
<dbReference type="AlphaFoldDB" id="A0A1C1A7J0"/>
<dbReference type="EMBL" id="LYPC01000010">
    <property type="protein sequence ID" value="OCT16574.1"/>
    <property type="molecule type" value="Genomic_DNA"/>
</dbReference>
<dbReference type="SUPFAM" id="SSF53474">
    <property type="entry name" value="alpha/beta-Hydrolases"/>
    <property type="match status" value="1"/>
</dbReference>
<dbReference type="Proteomes" id="UP000093309">
    <property type="component" value="Unassembled WGS sequence"/>
</dbReference>
<evidence type="ECO:0000313" key="2">
    <source>
        <dbReference type="EMBL" id="OCT16574.1"/>
    </source>
</evidence>
<dbReference type="STRING" id="512399.A8709_07800"/>
<dbReference type="PANTHER" id="PTHR43433">
    <property type="entry name" value="HYDROLASE, ALPHA/BETA FOLD FAMILY PROTEIN"/>
    <property type="match status" value="1"/>
</dbReference>
<proteinExistence type="predicted"/>
<comment type="caution">
    <text evidence="2">The sequence shown here is derived from an EMBL/GenBank/DDBJ whole genome shotgun (WGS) entry which is preliminary data.</text>
</comment>
<name>A0A1C1A7J0_9BACL</name>
<dbReference type="Pfam" id="PF00561">
    <property type="entry name" value="Abhydrolase_1"/>
    <property type="match status" value="1"/>
</dbReference>
<dbReference type="InterPro" id="IPR050471">
    <property type="entry name" value="AB_hydrolase"/>
</dbReference>
<gene>
    <name evidence="2" type="ORF">A8709_07800</name>
</gene>
<dbReference type="InterPro" id="IPR029058">
    <property type="entry name" value="AB_hydrolase_fold"/>
</dbReference>
<dbReference type="PANTHER" id="PTHR43433:SF1">
    <property type="entry name" value="BLL5160 PROTEIN"/>
    <property type="match status" value="1"/>
</dbReference>
<reference evidence="3" key="1">
    <citation type="submission" date="2016-05" db="EMBL/GenBank/DDBJ databases">
        <title>Paenibacillus oryzae. sp. nov., isolated from the rice root.</title>
        <authorList>
            <person name="Zhang J."/>
            <person name="Zhang X."/>
        </authorList>
    </citation>
    <scope>NUCLEOTIDE SEQUENCE [LARGE SCALE GENOMIC DNA]</scope>
    <source>
        <strain evidence="3">KCTC13222</strain>
    </source>
</reference>
<dbReference type="Gene3D" id="3.40.50.1820">
    <property type="entry name" value="alpha/beta hydrolase"/>
    <property type="match status" value="1"/>
</dbReference>
<evidence type="ECO:0000313" key="3">
    <source>
        <dbReference type="Proteomes" id="UP000093309"/>
    </source>
</evidence>
<dbReference type="PRINTS" id="PR00111">
    <property type="entry name" value="ABHYDROLASE"/>
</dbReference>
<sequence length="304" mass="34333">MPKANVNGTTLHYELTGPDTGIPIVFIHPPLLTLEAFTYQKEQLGQYFRVITFDIRGHGASACSERKLTYSLIADDIIHLLDHLAVGQAFVCGYSTGGSVALEAMLAYPSRLTGGIIVSGMSELTDTYNRCRVWLAIRMAKTRRFMKFLINAITYGNADKATTYHVLKEHSLSDEAGNVRTYFEQSLHYSCTSRLSLIKQPTLLIYGLDDPVFHQYAHILHTQLPQSSLYFIKDAKHPVPLQSAPRMNDLIHLWVDSLKEGQQNPKRRGDLDLAIAQRLNPHLYGKYQEHLVDAESDNTTYSYE</sequence>
<dbReference type="InterPro" id="IPR000073">
    <property type="entry name" value="AB_hydrolase_1"/>
</dbReference>
<feature type="domain" description="AB hydrolase-1" evidence="1">
    <location>
        <begin position="23"/>
        <end position="241"/>
    </location>
</feature>
<organism evidence="2 3">
    <name type="scientific">Paenibacillus pectinilyticus</name>
    <dbReference type="NCBI Taxonomy" id="512399"/>
    <lineage>
        <taxon>Bacteria</taxon>
        <taxon>Bacillati</taxon>
        <taxon>Bacillota</taxon>
        <taxon>Bacilli</taxon>
        <taxon>Bacillales</taxon>
        <taxon>Paenibacillaceae</taxon>
        <taxon>Paenibacillus</taxon>
    </lineage>
</organism>
<protein>
    <recommendedName>
        <fullName evidence="1">AB hydrolase-1 domain-containing protein</fullName>
    </recommendedName>
</protein>
<keyword evidence="3" id="KW-1185">Reference proteome</keyword>